<keyword evidence="2" id="KW-0479">Metal-binding</keyword>
<evidence type="ECO:0000313" key="6">
    <source>
        <dbReference type="EMBL" id="PIZ15594.1"/>
    </source>
</evidence>
<dbReference type="InterPro" id="IPR058240">
    <property type="entry name" value="rSAM_sf"/>
</dbReference>
<keyword evidence="1" id="KW-0949">S-adenosyl-L-methionine</keyword>
<accession>A0A2M7S7X1</accession>
<evidence type="ECO:0000313" key="7">
    <source>
        <dbReference type="Proteomes" id="UP000229307"/>
    </source>
</evidence>
<name>A0A2M7S7X1_9BACT</name>
<dbReference type="InterPro" id="IPR007197">
    <property type="entry name" value="rSAM"/>
</dbReference>
<proteinExistence type="predicted"/>
<comment type="caution">
    <text evidence="6">The sequence shown here is derived from an EMBL/GenBank/DDBJ whole genome shotgun (WGS) entry which is preliminary data.</text>
</comment>
<protein>
    <submittedName>
        <fullName evidence="6">Radical SAM protein</fullName>
    </submittedName>
</protein>
<dbReference type="PANTHER" id="PTHR43524">
    <property type="entry name" value="RADICAL SAM SUPERFAMILY PROTEIN"/>
    <property type="match status" value="1"/>
</dbReference>
<keyword evidence="3" id="KW-0408">Iron</keyword>
<dbReference type="InterPro" id="IPR013785">
    <property type="entry name" value="Aldolase_TIM"/>
</dbReference>
<dbReference type="Pfam" id="PF13186">
    <property type="entry name" value="SPASM"/>
    <property type="match status" value="1"/>
</dbReference>
<dbReference type="PROSITE" id="PS51918">
    <property type="entry name" value="RADICAL_SAM"/>
    <property type="match status" value="1"/>
</dbReference>
<dbReference type="Proteomes" id="UP000229307">
    <property type="component" value="Unassembled WGS sequence"/>
</dbReference>
<reference evidence="7" key="1">
    <citation type="submission" date="2017-09" db="EMBL/GenBank/DDBJ databases">
        <title>Depth-based differentiation of microbial function through sediment-hosted aquifers and enrichment of novel symbionts in the deep terrestrial subsurface.</title>
        <authorList>
            <person name="Probst A.J."/>
            <person name="Ladd B."/>
            <person name="Jarett J.K."/>
            <person name="Geller-Mcgrath D.E."/>
            <person name="Sieber C.M.K."/>
            <person name="Emerson J.B."/>
            <person name="Anantharaman K."/>
            <person name="Thomas B.C."/>
            <person name="Malmstrom R."/>
            <person name="Stieglmeier M."/>
            <person name="Klingl A."/>
            <person name="Woyke T."/>
            <person name="Ryan C.M."/>
            <person name="Banfield J.F."/>
        </authorList>
    </citation>
    <scope>NUCLEOTIDE SEQUENCE [LARGE SCALE GENOMIC DNA]</scope>
</reference>
<dbReference type="InterPro" id="IPR023885">
    <property type="entry name" value="4Fe4S-binding_SPASM_dom"/>
</dbReference>
<evidence type="ECO:0000256" key="2">
    <source>
        <dbReference type="ARBA" id="ARBA00022723"/>
    </source>
</evidence>
<sequence>MPISDILKKWAVSRLAKQLPYASKDNLVKLAGMVEKMAILPEDKERARVVGEKFKAEHPSLIYAKEILGRLNPKCRDKFSVNLVVNHLAIGNGIRKKFAEKNGFLPPSTILISPSMKCNLRCQGCYAADYEKETDMEPSVLDKIVKEGKEMGTFFYTILGGEPFIYPHLLDFIARHPDCYFQIFTNGTLLDSEKINRLVKIGNAALMFSLEGFEKETNERRAPGVYGKVMDAMEHAREAGLLFGYSCYVTKNNVEQIVSDEFIDLMIQKGALIGWYFLCMPVGKKPSVEFMPTPQQRLYLKMRRDHIRNAKPIFIVDFWNDAPYVRGCIAGRQFIHVNSRGDIEPCIFIHFATHNIKNSSISEALKSPFFRALKDRQPYDDNLYLPCTIIDNPEVLRETVERTNPYPTHQGASTLINDPEIRGHLDSYAREVRSLYNKVWEEDIKRGDWKLARKHTAEKRMGIRKE</sequence>
<dbReference type="EMBL" id="PFMR01000251">
    <property type="protein sequence ID" value="PIZ15594.1"/>
    <property type="molecule type" value="Genomic_DNA"/>
</dbReference>
<evidence type="ECO:0000259" key="5">
    <source>
        <dbReference type="PROSITE" id="PS51918"/>
    </source>
</evidence>
<dbReference type="SUPFAM" id="SSF102114">
    <property type="entry name" value="Radical SAM enzymes"/>
    <property type="match status" value="1"/>
</dbReference>
<dbReference type="GO" id="GO:0046872">
    <property type="term" value="F:metal ion binding"/>
    <property type="evidence" value="ECO:0007669"/>
    <property type="project" value="UniProtKB-KW"/>
</dbReference>
<dbReference type="Pfam" id="PF04055">
    <property type="entry name" value="Radical_SAM"/>
    <property type="match status" value="1"/>
</dbReference>
<evidence type="ECO:0000256" key="4">
    <source>
        <dbReference type="ARBA" id="ARBA00023014"/>
    </source>
</evidence>
<evidence type="ECO:0000256" key="3">
    <source>
        <dbReference type="ARBA" id="ARBA00023004"/>
    </source>
</evidence>
<dbReference type="CDD" id="cd01335">
    <property type="entry name" value="Radical_SAM"/>
    <property type="match status" value="1"/>
</dbReference>
<organism evidence="6 7">
    <name type="scientific">Candidatus Desantisbacteria bacterium CG_4_10_14_0_8_um_filter_48_22</name>
    <dbReference type="NCBI Taxonomy" id="1974543"/>
    <lineage>
        <taxon>Bacteria</taxon>
        <taxon>Candidatus Desantisiibacteriota</taxon>
    </lineage>
</organism>
<evidence type="ECO:0000256" key="1">
    <source>
        <dbReference type="ARBA" id="ARBA00022691"/>
    </source>
</evidence>
<gene>
    <name evidence="6" type="ORF">COY52_09300</name>
</gene>
<dbReference type="AlphaFoldDB" id="A0A2M7S7X1"/>
<keyword evidence="4" id="KW-0411">Iron-sulfur</keyword>
<dbReference type="SFLD" id="SFLDG01067">
    <property type="entry name" value="SPASM/twitch_domain_containing"/>
    <property type="match status" value="1"/>
</dbReference>
<dbReference type="Gene3D" id="3.20.20.70">
    <property type="entry name" value="Aldolase class I"/>
    <property type="match status" value="1"/>
</dbReference>
<dbReference type="GO" id="GO:0051536">
    <property type="term" value="F:iron-sulfur cluster binding"/>
    <property type="evidence" value="ECO:0007669"/>
    <property type="project" value="UniProtKB-KW"/>
</dbReference>
<dbReference type="GO" id="GO:0003824">
    <property type="term" value="F:catalytic activity"/>
    <property type="evidence" value="ECO:0007669"/>
    <property type="project" value="InterPro"/>
</dbReference>
<dbReference type="CDD" id="cd21128">
    <property type="entry name" value="SPASM_rSAM"/>
    <property type="match status" value="1"/>
</dbReference>
<feature type="domain" description="Radical SAM core" evidence="5">
    <location>
        <begin position="104"/>
        <end position="311"/>
    </location>
</feature>
<dbReference type="PANTHER" id="PTHR43524:SF1">
    <property type="entry name" value="RADICAL SAM SUPERFAMILY PROTEIN"/>
    <property type="match status" value="1"/>
</dbReference>
<dbReference type="SFLD" id="SFLDS00029">
    <property type="entry name" value="Radical_SAM"/>
    <property type="match status" value="1"/>
</dbReference>